<dbReference type="SUPFAM" id="SSF52467">
    <property type="entry name" value="DHS-like NAD/FAD-binding domain"/>
    <property type="match status" value="1"/>
</dbReference>
<dbReference type="InterPro" id="IPR003000">
    <property type="entry name" value="Sirtuin"/>
</dbReference>
<proteinExistence type="inferred from homology"/>
<gene>
    <name evidence="3" type="primary">cobB</name>
    <name evidence="6" type="ORF">Tsumi_14060</name>
</gene>
<comment type="caution">
    <text evidence="3 4">Lacks conserved residue(s) required for the propagation of feature annotation.</text>
</comment>
<accession>A0ABQ0E3I3</accession>
<comment type="domain">
    <text evidence="3">2 residues (Tyr-53 and Arg-56) present in a large hydrophobic pocket are probably involved in substrate specificity. They are important for desuccinylation activity, but dispensable for deacetylation activity.</text>
</comment>
<feature type="binding site" evidence="3">
    <location>
        <position position="56"/>
    </location>
    <ligand>
        <name>substrate</name>
    </ligand>
</feature>
<dbReference type="CDD" id="cd01412">
    <property type="entry name" value="SIRT5_Af1_CobB"/>
    <property type="match status" value="1"/>
</dbReference>
<evidence type="ECO:0000256" key="2">
    <source>
        <dbReference type="ARBA" id="ARBA00023027"/>
    </source>
</evidence>
<dbReference type="Gene3D" id="3.40.50.1220">
    <property type="entry name" value="TPP-binding domain"/>
    <property type="match status" value="1"/>
</dbReference>
<feature type="binding site" evidence="3">
    <location>
        <position position="216"/>
    </location>
    <ligand>
        <name>NAD(+)</name>
        <dbReference type="ChEBI" id="CHEBI:57540"/>
    </ligand>
</feature>
<dbReference type="InterPro" id="IPR029035">
    <property type="entry name" value="DHS-like_NAD/FAD-binding_dom"/>
</dbReference>
<comment type="similarity">
    <text evidence="3">Belongs to the sirtuin family. Class III subfamily.</text>
</comment>
<comment type="function">
    <text evidence="3">NAD-dependent lysine deacetylase and desuccinylase that specifically removes acetyl and succinyl groups on target proteins. Modulates the activities of several proteins which are inactive in their acylated form.</text>
</comment>
<evidence type="ECO:0000256" key="4">
    <source>
        <dbReference type="PROSITE-ProRule" id="PRU00236"/>
    </source>
</evidence>
<sequence length="229" mass="25363">MKKIVVLTGAGMSAESGISTFRDSDGLWENYPVEDVASIEGFERNPELVLNFYNERRHAYTDCQPNPGHIGLAELEKQYDVTIITQNVDDLHERAGSSKVIHLHGELMKNRSVANEYKTYPVDPKNPDLHIGDLAPDGHQLRPFIVWFGEAVPMISVAAQEVQKADILVVIGTSLVVYPAAGLLYYAPRECPIYVIDPKPVTVSLENKITYISKGASEGVKELTALLTR</sequence>
<feature type="binding site" evidence="3">
    <location>
        <begin position="86"/>
        <end position="89"/>
    </location>
    <ligand>
        <name>NAD(+)</name>
        <dbReference type="ChEBI" id="CHEBI:57540"/>
    </ligand>
</feature>
<dbReference type="InterPro" id="IPR050134">
    <property type="entry name" value="NAD-dep_sirtuin_deacylases"/>
</dbReference>
<dbReference type="PANTHER" id="PTHR11085">
    <property type="entry name" value="NAD-DEPENDENT PROTEIN DEACYLASE SIRTUIN-5, MITOCHONDRIAL-RELATED"/>
    <property type="match status" value="1"/>
</dbReference>
<dbReference type="PANTHER" id="PTHR11085:SF4">
    <property type="entry name" value="NAD-DEPENDENT PROTEIN DEACYLASE"/>
    <property type="match status" value="1"/>
</dbReference>
<dbReference type="InterPro" id="IPR026590">
    <property type="entry name" value="Ssirtuin_cat_dom"/>
</dbReference>
<evidence type="ECO:0000313" key="7">
    <source>
        <dbReference type="Proteomes" id="UP001628220"/>
    </source>
</evidence>
<protein>
    <recommendedName>
        <fullName evidence="3">NAD-dependent protein deacylase</fullName>
        <ecNumber evidence="3">2.3.1.286</ecNumber>
    </recommendedName>
    <alternativeName>
        <fullName evidence="3">Regulatory protein SIR2 homolog</fullName>
    </alternativeName>
</protein>
<dbReference type="HAMAP" id="MF_01121">
    <property type="entry name" value="Sirtuin_ClassIII"/>
    <property type="match status" value="1"/>
</dbReference>
<evidence type="ECO:0000256" key="1">
    <source>
        <dbReference type="ARBA" id="ARBA00022679"/>
    </source>
</evidence>
<name>A0ABQ0E3I3_9PORP</name>
<dbReference type="EMBL" id="BAAFSF010000004">
    <property type="protein sequence ID" value="GAB1252300.1"/>
    <property type="molecule type" value="Genomic_DNA"/>
</dbReference>
<dbReference type="InterPro" id="IPR026591">
    <property type="entry name" value="Sirtuin_cat_small_dom_sf"/>
</dbReference>
<keyword evidence="7" id="KW-1185">Reference proteome</keyword>
<comment type="catalytic activity">
    <reaction evidence="3">
        <text>N(6)-succinyl-L-lysyl-[protein] + NAD(+) + H2O = 2''-O-succinyl-ADP-D-ribose + nicotinamide + L-lysyl-[protein]</text>
        <dbReference type="Rhea" id="RHEA:47668"/>
        <dbReference type="Rhea" id="RHEA-COMP:9752"/>
        <dbReference type="Rhea" id="RHEA-COMP:11877"/>
        <dbReference type="ChEBI" id="CHEBI:15377"/>
        <dbReference type="ChEBI" id="CHEBI:17154"/>
        <dbReference type="ChEBI" id="CHEBI:29969"/>
        <dbReference type="ChEBI" id="CHEBI:57540"/>
        <dbReference type="ChEBI" id="CHEBI:87830"/>
        <dbReference type="ChEBI" id="CHEBI:87832"/>
    </reaction>
</comment>
<dbReference type="EC" id="2.3.1.286" evidence="3"/>
<dbReference type="RefSeq" id="WP_411916058.1">
    <property type="nucleotide sequence ID" value="NZ_BAAFSF010000004.1"/>
</dbReference>
<comment type="subcellular location">
    <subcellularLocation>
        <location evidence="3">Cytoplasm</location>
    </subcellularLocation>
</comment>
<evidence type="ECO:0000313" key="6">
    <source>
        <dbReference type="EMBL" id="GAB1252300.1"/>
    </source>
</evidence>
<feature type="binding site" evidence="3">
    <location>
        <begin position="172"/>
        <end position="174"/>
    </location>
    <ligand>
        <name>NAD(+)</name>
        <dbReference type="ChEBI" id="CHEBI:57540"/>
    </ligand>
</feature>
<keyword evidence="3" id="KW-0963">Cytoplasm</keyword>
<dbReference type="Proteomes" id="UP001628220">
    <property type="component" value="Unassembled WGS sequence"/>
</dbReference>
<organism evidence="6 7">
    <name type="scientific">Porphyromonas miyakawae</name>
    <dbReference type="NCBI Taxonomy" id="3137470"/>
    <lineage>
        <taxon>Bacteria</taxon>
        <taxon>Pseudomonadati</taxon>
        <taxon>Bacteroidota</taxon>
        <taxon>Bacteroidia</taxon>
        <taxon>Bacteroidales</taxon>
        <taxon>Porphyromonadaceae</taxon>
        <taxon>Porphyromonas</taxon>
    </lineage>
</organism>
<dbReference type="Pfam" id="PF02146">
    <property type="entry name" value="SIR2"/>
    <property type="match status" value="1"/>
</dbReference>
<dbReference type="Gene3D" id="3.30.1600.10">
    <property type="entry name" value="SIR2/SIRT2 'Small Domain"/>
    <property type="match status" value="1"/>
</dbReference>
<comment type="caution">
    <text evidence="6">The sequence shown here is derived from an EMBL/GenBank/DDBJ whole genome shotgun (WGS) entry which is preliminary data.</text>
</comment>
<feature type="binding site" evidence="3">
    <location>
        <position position="53"/>
    </location>
    <ligand>
        <name>substrate</name>
    </ligand>
</feature>
<keyword evidence="1" id="KW-0808">Transferase</keyword>
<reference evidence="6 7" key="1">
    <citation type="journal article" date="2025" name="Int. J. Syst. Evol. Microbiol.">
        <title>Desulfovibrio falkowii sp. nov., Porphyromonas miyakawae sp. nov., Mediterraneibacter flintii sp. nov. and Owariibacterium komagatae gen. nov., sp. nov., isolated from human faeces.</title>
        <authorList>
            <person name="Hamaguchi T."/>
            <person name="Ohara M."/>
            <person name="Hisatomi A."/>
            <person name="Sekiguchi K."/>
            <person name="Takeda J.I."/>
            <person name="Ueyama J."/>
            <person name="Ito M."/>
            <person name="Nishiwaki H."/>
            <person name="Ogi T."/>
            <person name="Hirayama M."/>
            <person name="Ohkuma M."/>
            <person name="Sakamoto M."/>
            <person name="Ohno K."/>
        </authorList>
    </citation>
    <scope>NUCLEOTIDE SEQUENCE [LARGE SCALE GENOMIC DNA]</scope>
    <source>
        <strain evidence="6 7">13CB11C</strain>
    </source>
</reference>
<keyword evidence="2 3" id="KW-0520">NAD</keyword>
<feature type="domain" description="Deacetylase sirtuin-type" evidence="5">
    <location>
        <begin position="1"/>
        <end position="229"/>
    </location>
</feature>
<feature type="binding site" evidence="3">
    <location>
        <begin position="9"/>
        <end position="28"/>
    </location>
    <ligand>
        <name>NAD(+)</name>
        <dbReference type="ChEBI" id="CHEBI:57540"/>
    </ligand>
</feature>
<comment type="catalytic activity">
    <reaction evidence="3">
        <text>N(6)-acetyl-L-lysyl-[protein] + NAD(+) + H2O = 2''-O-acetyl-ADP-D-ribose + nicotinamide + L-lysyl-[protein]</text>
        <dbReference type="Rhea" id="RHEA:43636"/>
        <dbReference type="Rhea" id="RHEA-COMP:9752"/>
        <dbReference type="Rhea" id="RHEA-COMP:10731"/>
        <dbReference type="ChEBI" id="CHEBI:15377"/>
        <dbReference type="ChEBI" id="CHEBI:17154"/>
        <dbReference type="ChEBI" id="CHEBI:29969"/>
        <dbReference type="ChEBI" id="CHEBI:57540"/>
        <dbReference type="ChEBI" id="CHEBI:61930"/>
        <dbReference type="ChEBI" id="CHEBI:83767"/>
        <dbReference type="EC" id="2.3.1.286"/>
    </reaction>
</comment>
<feature type="active site" description="Proton acceptor" evidence="3">
    <location>
        <position position="104"/>
    </location>
</feature>
<dbReference type="InterPro" id="IPR027546">
    <property type="entry name" value="Sirtuin_class_III"/>
</dbReference>
<dbReference type="PROSITE" id="PS50305">
    <property type="entry name" value="SIRTUIN"/>
    <property type="match status" value="1"/>
</dbReference>
<evidence type="ECO:0000259" key="5">
    <source>
        <dbReference type="PROSITE" id="PS50305"/>
    </source>
</evidence>
<evidence type="ECO:0000256" key="3">
    <source>
        <dbReference type="HAMAP-Rule" id="MF_01121"/>
    </source>
</evidence>